<comment type="caution">
    <text evidence="2">The sequence shown here is derived from an EMBL/GenBank/DDBJ whole genome shotgun (WGS) entry which is preliminary data.</text>
</comment>
<keyword evidence="1" id="KW-0472">Membrane</keyword>
<dbReference type="EMBL" id="LQYT01000073">
    <property type="protein sequence ID" value="KYD14398.1"/>
    <property type="molecule type" value="Genomic_DNA"/>
</dbReference>
<evidence type="ECO:0000313" key="3">
    <source>
        <dbReference type="Proteomes" id="UP000075683"/>
    </source>
</evidence>
<dbReference type="RefSeq" id="WP_020155710.1">
    <property type="nucleotide sequence ID" value="NZ_JBAIZG010000013.1"/>
</dbReference>
<protein>
    <submittedName>
        <fullName evidence="2">Uncharacterized protein</fullName>
    </submittedName>
</protein>
<name>A0A150LQ40_9BACI</name>
<sequence length="80" mass="9356">MDGNYAYMVFLAFLFNLFALIYTIRAARAQALAKDERDSEIPKIVRERPYLKNPVFLSYVLFASATLLLIFFLLFRFGSY</sequence>
<feature type="transmembrane region" description="Helical" evidence="1">
    <location>
        <begin position="56"/>
        <end position="77"/>
    </location>
</feature>
<feature type="transmembrane region" description="Helical" evidence="1">
    <location>
        <begin position="6"/>
        <end position="24"/>
    </location>
</feature>
<organism evidence="2 3">
    <name type="scientific">Caldibacillus debilis</name>
    <dbReference type="NCBI Taxonomy" id="301148"/>
    <lineage>
        <taxon>Bacteria</taxon>
        <taxon>Bacillati</taxon>
        <taxon>Bacillota</taxon>
        <taxon>Bacilli</taxon>
        <taxon>Bacillales</taxon>
        <taxon>Bacillaceae</taxon>
        <taxon>Caldibacillus</taxon>
    </lineage>
</organism>
<keyword evidence="1" id="KW-1133">Transmembrane helix</keyword>
<gene>
    <name evidence="2" type="ORF">B4135_2825</name>
</gene>
<dbReference type="STRING" id="301148.B4135_2825"/>
<accession>A0A150LQ40</accession>
<dbReference type="AlphaFoldDB" id="A0A150LQ40"/>
<keyword evidence="1" id="KW-0812">Transmembrane</keyword>
<evidence type="ECO:0000313" key="2">
    <source>
        <dbReference type="EMBL" id="KYD14398.1"/>
    </source>
</evidence>
<reference evidence="2 3" key="1">
    <citation type="submission" date="2016-01" db="EMBL/GenBank/DDBJ databases">
        <title>Draft Genome Sequences of Seven Thermophilic Sporeformers Isolated from Foods.</title>
        <authorList>
            <person name="Berendsen E.M."/>
            <person name="Wells-Bennik M.H."/>
            <person name="Krawcyk A.O."/>
            <person name="De Jong A."/>
            <person name="Holsappel S."/>
            <person name="Eijlander R.T."/>
            <person name="Kuipers O.P."/>
        </authorList>
    </citation>
    <scope>NUCLEOTIDE SEQUENCE [LARGE SCALE GENOMIC DNA]</scope>
    <source>
        <strain evidence="2 3">B4135</strain>
    </source>
</reference>
<proteinExistence type="predicted"/>
<dbReference type="Proteomes" id="UP000075683">
    <property type="component" value="Unassembled WGS sequence"/>
</dbReference>
<evidence type="ECO:0000256" key="1">
    <source>
        <dbReference type="SAM" id="Phobius"/>
    </source>
</evidence>